<organism evidence="1 2">
    <name type="scientific">Nocardia africana</name>
    <dbReference type="NCBI Taxonomy" id="134964"/>
    <lineage>
        <taxon>Bacteria</taxon>
        <taxon>Bacillati</taxon>
        <taxon>Actinomycetota</taxon>
        <taxon>Actinomycetes</taxon>
        <taxon>Mycobacteriales</taxon>
        <taxon>Nocardiaceae</taxon>
        <taxon>Nocardia</taxon>
    </lineage>
</organism>
<dbReference type="Proteomes" id="UP000255082">
    <property type="component" value="Unassembled WGS sequence"/>
</dbReference>
<evidence type="ECO:0000313" key="2">
    <source>
        <dbReference type="Proteomes" id="UP000255082"/>
    </source>
</evidence>
<gene>
    <name evidence="1" type="ORF">NCTC13184_06054</name>
</gene>
<reference evidence="1 2" key="1">
    <citation type="submission" date="2018-06" db="EMBL/GenBank/DDBJ databases">
        <authorList>
            <consortium name="Pathogen Informatics"/>
            <person name="Doyle S."/>
        </authorList>
    </citation>
    <scope>NUCLEOTIDE SEQUENCE [LARGE SCALE GENOMIC DNA]</scope>
    <source>
        <strain evidence="1 2">NCTC13184</strain>
    </source>
</reference>
<name>A0A378X4N7_9NOCA</name>
<sequence>MISGVIHVGGQIGAAMSMYFETDDTDRWNPVTRTRQDVRFDDRVHRPAATRYDKFAARYRATVRIAAINQWLKHQ</sequence>
<dbReference type="EMBL" id="UGRU01000001">
    <property type="protein sequence ID" value="SUA47513.1"/>
    <property type="molecule type" value="Genomic_DNA"/>
</dbReference>
<proteinExistence type="predicted"/>
<dbReference type="AlphaFoldDB" id="A0A378X4N7"/>
<evidence type="ECO:0000313" key="1">
    <source>
        <dbReference type="EMBL" id="SUA47513.1"/>
    </source>
</evidence>
<accession>A0A378X4N7</accession>
<protein>
    <submittedName>
        <fullName evidence="1">Uncharacterized protein</fullName>
    </submittedName>
</protein>